<protein>
    <submittedName>
        <fullName evidence="1">Uncharacterized protein</fullName>
    </submittedName>
</protein>
<dbReference type="EMBL" id="LAZR01024854">
    <property type="protein sequence ID" value="KKL73786.1"/>
    <property type="molecule type" value="Genomic_DNA"/>
</dbReference>
<gene>
    <name evidence="1" type="ORF">LCGC14_2071350</name>
</gene>
<proteinExistence type="predicted"/>
<comment type="caution">
    <text evidence="1">The sequence shown here is derived from an EMBL/GenBank/DDBJ whole genome shotgun (WGS) entry which is preliminary data.</text>
</comment>
<evidence type="ECO:0000313" key="1">
    <source>
        <dbReference type="EMBL" id="KKL73786.1"/>
    </source>
</evidence>
<feature type="non-terminal residue" evidence="1">
    <location>
        <position position="1"/>
    </location>
</feature>
<organism evidence="1">
    <name type="scientific">marine sediment metagenome</name>
    <dbReference type="NCBI Taxonomy" id="412755"/>
    <lineage>
        <taxon>unclassified sequences</taxon>
        <taxon>metagenomes</taxon>
        <taxon>ecological metagenomes</taxon>
    </lineage>
</organism>
<name>A0A0F9F5P9_9ZZZZ</name>
<dbReference type="AlphaFoldDB" id="A0A0F9F5P9"/>
<reference evidence="1" key="1">
    <citation type="journal article" date="2015" name="Nature">
        <title>Complex archaea that bridge the gap between prokaryotes and eukaryotes.</title>
        <authorList>
            <person name="Spang A."/>
            <person name="Saw J.H."/>
            <person name="Jorgensen S.L."/>
            <person name="Zaremba-Niedzwiedzka K."/>
            <person name="Martijn J."/>
            <person name="Lind A.E."/>
            <person name="van Eijk R."/>
            <person name="Schleper C."/>
            <person name="Guy L."/>
            <person name="Ettema T.J."/>
        </authorList>
    </citation>
    <scope>NUCLEOTIDE SEQUENCE</scope>
</reference>
<accession>A0A0F9F5P9</accession>
<sequence>VSDRDAIIKNGRLHALGDRGLDDLAEGIEDLTEKYAEDLFAADLIEVESQPSICEVFWPKVCWWEKI</sequence>